<accession>A0A015U320</accession>
<dbReference type="Proteomes" id="UP000020773">
    <property type="component" value="Unassembled WGS sequence"/>
</dbReference>
<proteinExistence type="predicted"/>
<name>A0A015U320_BACFG</name>
<evidence type="ECO:0000313" key="2">
    <source>
        <dbReference type="Proteomes" id="UP000020773"/>
    </source>
</evidence>
<dbReference type="EMBL" id="JGDB01000083">
    <property type="protein sequence ID" value="EXY91109.1"/>
    <property type="molecule type" value="Genomic_DNA"/>
</dbReference>
<dbReference type="Gene3D" id="3.40.50.300">
    <property type="entry name" value="P-loop containing nucleotide triphosphate hydrolases"/>
    <property type="match status" value="1"/>
</dbReference>
<feature type="non-terminal residue" evidence="1">
    <location>
        <position position="41"/>
    </location>
</feature>
<sequence>MKFYNRENELAELQRIQELSFEENSRLTVVTGRRRIGKTSL</sequence>
<dbReference type="InterPro" id="IPR027417">
    <property type="entry name" value="P-loop_NTPase"/>
</dbReference>
<evidence type="ECO:0000313" key="1">
    <source>
        <dbReference type="EMBL" id="EXY91109.1"/>
    </source>
</evidence>
<protein>
    <submittedName>
        <fullName evidence="1">Archaeal ATPase family protein</fullName>
    </submittedName>
</protein>
<dbReference type="AlphaFoldDB" id="A0A015U320"/>
<comment type="caution">
    <text evidence="1">The sequence shown here is derived from an EMBL/GenBank/DDBJ whole genome shotgun (WGS) entry which is preliminary data.</text>
</comment>
<organism evidence="1 2">
    <name type="scientific">Bacteroides fragilis str. 3998T(B)3</name>
    <dbReference type="NCBI Taxonomy" id="1339316"/>
    <lineage>
        <taxon>Bacteria</taxon>
        <taxon>Pseudomonadati</taxon>
        <taxon>Bacteroidota</taxon>
        <taxon>Bacteroidia</taxon>
        <taxon>Bacteroidales</taxon>
        <taxon>Bacteroidaceae</taxon>
        <taxon>Bacteroides</taxon>
    </lineage>
</organism>
<dbReference type="SUPFAM" id="SSF52540">
    <property type="entry name" value="P-loop containing nucleoside triphosphate hydrolases"/>
    <property type="match status" value="1"/>
</dbReference>
<reference evidence="1 2" key="1">
    <citation type="submission" date="2014-02" db="EMBL/GenBank/DDBJ databases">
        <authorList>
            <person name="Sears C."/>
            <person name="Carroll K."/>
            <person name="Sack B.R."/>
            <person name="Qadri F."/>
            <person name="Myers L.L."/>
            <person name="Chung G.-T."/>
            <person name="Escheverria P."/>
            <person name="Fraser C.M."/>
            <person name="Sadzewicz L."/>
            <person name="Shefchek K.A."/>
            <person name="Tallon L."/>
            <person name="Das S.P."/>
            <person name="Daugherty S."/>
            <person name="Mongodin E.F."/>
        </authorList>
    </citation>
    <scope>NUCLEOTIDE SEQUENCE [LARGE SCALE GENOMIC DNA]</scope>
    <source>
        <strain evidence="2">3998T(B)3</strain>
    </source>
</reference>
<gene>
    <name evidence="1" type="ORF">M125_2184</name>
</gene>